<evidence type="ECO:0000259" key="7">
    <source>
        <dbReference type="PROSITE" id="PS50119"/>
    </source>
</evidence>
<dbReference type="PROSITE" id="PS50089">
    <property type="entry name" value="ZF_RING_2"/>
    <property type="match status" value="1"/>
</dbReference>
<sequence>MAEAMSSTRNGPLCPICNETLKVPRTLTCLHTFCQHCLSKYIQESDCSLVGKPSFNCPVCCRPTYPPAAASKQPKEWASLFPQNTALLVLLGEEKANVDSLCDPCSSEEHSISATGFCVECREYLCESCINAHKRIKIAKYHRILTIDEISKSPDIIMNLNVSSSCTIHTDKEIEYFCKDHKTVFCVKCSIIDHRSCSELVDLKTNAKSALEEDPRDVIEMLRRIEEFLMNHMQTNKNNIKRLETQTNEIVSTIKDAREQVNKLFSVLQKYVEKGRQLYKEESIKLNDLNQECQSQLTAIQSSRQLLDAILRLGNETHVFLTPRQIKMQLTSYREQIMKKYTAIESMDITLTLHDSLTTLMTLTADQLATV</sequence>
<dbReference type="InterPro" id="IPR017907">
    <property type="entry name" value="Znf_RING_CS"/>
</dbReference>
<evidence type="ECO:0000256" key="3">
    <source>
        <dbReference type="ARBA" id="ARBA00022833"/>
    </source>
</evidence>
<evidence type="ECO:0000256" key="5">
    <source>
        <dbReference type="SAM" id="Coils"/>
    </source>
</evidence>
<dbReference type="SUPFAM" id="SSF57850">
    <property type="entry name" value="RING/U-box"/>
    <property type="match status" value="1"/>
</dbReference>
<name>A0ABD3XLA3_SINWO</name>
<dbReference type="Proteomes" id="UP001634394">
    <property type="component" value="Unassembled WGS sequence"/>
</dbReference>
<gene>
    <name evidence="8" type="ORF">ACJMK2_026927</name>
</gene>
<keyword evidence="3" id="KW-0862">Zinc</keyword>
<feature type="domain" description="RING-type" evidence="6">
    <location>
        <begin position="14"/>
        <end position="60"/>
    </location>
</feature>
<dbReference type="EMBL" id="JBJQND010000002">
    <property type="protein sequence ID" value="KAL3886971.1"/>
    <property type="molecule type" value="Genomic_DNA"/>
</dbReference>
<evidence type="ECO:0000256" key="4">
    <source>
        <dbReference type="PROSITE-ProRule" id="PRU00024"/>
    </source>
</evidence>
<dbReference type="SUPFAM" id="SSF57845">
    <property type="entry name" value="B-box zinc-binding domain"/>
    <property type="match status" value="1"/>
</dbReference>
<evidence type="ECO:0000256" key="1">
    <source>
        <dbReference type="ARBA" id="ARBA00022723"/>
    </source>
</evidence>
<protein>
    <submittedName>
        <fullName evidence="8">Uncharacterized protein</fullName>
    </submittedName>
</protein>
<evidence type="ECO:0000256" key="2">
    <source>
        <dbReference type="ARBA" id="ARBA00022771"/>
    </source>
</evidence>
<reference evidence="8 9" key="1">
    <citation type="submission" date="2024-11" db="EMBL/GenBank/DDBJ databases">
        <title>Chromosome-level genome assembly of the freshwater bivalve Anodonta woodiana.</title>
        <authorList>
            <person name="Chen X."/>
        </authorList>
    </citation>
    <scope>NUCLEOTIDE SEQUENCE [LARGE SCALE GENOMIC DNA]</scope>
    <source>
        <strain evidence="8">MN2024</strain>
        <tissue evidence="8">Gills</tissue>
    </source>
</reference>
<dbReference type="InterPro" id="IPR018957">
    <property type="entry name" value="Znf_C3HC4_RING-type"/>
</dbReference>
<dbReference type="Gene3D" id="3.30.40.10">
    <property type="entry name" value="Zinc/RING finger domain, C3HC4 (zinc finger)"/>
    <property type="match status" value="1"/>
</dbReference>
<dbReference type="InterPro" id="IPR001841">
    <property type="entry name" value="Znf_RING"/>
</dbReference>
<dbReference type="InterPro" id="IPR000315">
    <property type="entry name" value="Znf_B-box"/>
</dbReference>
<dbReference type="InterPro" id="IPR047153">
    <property type="entry name" value="TRIM45/56/19-like"/>
</dbReference>
<comment type="caution">
    <text evidence="8">The sequence shown here is derived from an EMBL/GenBank/DDBJ whole genome shotgun (WGS) entry which is preliminary data.</text>
</comment>
<keyword evidence="2 4" id="KW-0863">Zinc-finger</keyword>
<keyword evidence="9" id="KW-1185">Reference proteome</keyword>
<dbReference type="AlphaFoldDB" id="A0ABD3XLA3"/>
<dbReference type="PANTHER" id="PTHR25462:SF296">
    <property type="entry name" value="MEIOTIC P26, ISOFORM F"/>
    <property type="match status" value="1"/>
</dbReference>
<evidence type="ECO:0000313" key="9">
    <source>
        <dbReference type="Proteomes" id="UP001634394"/>
    </source>
</evidence>
<evidence type="ECO:0000313" key="8">
    <source>
        <dbReference type="EMBL" id="KAL3886971.1"/>
    </source>
</evidence>
<proteinExistence type="predicted"/>
<accession>A0ABD3XLA3</accession>
<evidence type="ECO:0000259" key="6">
    <source>
        <dbReference type="PROSITE" id="PS50089"/>
    </source>
</evidence>
<dbReference type="Pfam" id="PF00097">
    <property type="entry name" value="zf-C3HC4"/>
    <property type="match status" value="1"/>
</dbReference>
<dbReference type="SMART" id="SM00184">
    <property type="entry name" value="RING"/>
    <property type="match status" value="1"/>
</dbReference>
<organism evidence="8 9">
    <name type="scientific">Sinanodonta woodiana</name>
    <name type="common">Chinese pond mussel</name>
    <name type="synonym">Anodonta woodiana</name>
    <dbReference type="NCBI Taxonomy" id="1069815"/>
    <lineage>
        <taxon>Eukaryota</taxon>
        <taxon>Metazoa</taxon>
        <taxon>Spiralia</taxon>
        <taxon>Lophotrochozoa</taxon>
        <taxon>Mollusca</taxon>
        <taxon>Bivalvia</taxon>
        <taxon>Autobranchia</taxon>
        <taxon>Heteroconchia</taxon>
        <taxon>Palaeoheterodonta</taxon>
        <taxon>Unionida</taxon>
        <taxon>Unionoidea</taxon>
        <taxon>Unionidae</taxon>
        <taxon>Unioninae</taxon>
        <taxon>Sinanodonta</taxon>
    </lineage>
</organism>
<dbReference type="PANTHER" id="PTHR25462">
    <property type="entry name" value="BONUS, ISOFORM C-RELATED"/>
    <property type="match status" value="1"/>
</dbReference>
<keyword evidence="5" id="KW-0175">Coiled coil</keyword>
<dbReference type="InterPro" id="IPR013083">
    <property type="entry name" value="Znf_RING/FYVE/PHD"/>
</dbReference>
<dbReference type="PROSITE" id="PS50119">
    <property type="entry name" value="ZF_BBOX"/>
    <property type="match status" value="2"/>
</dbReference>
<feature type="coiled-coil region" evidence="5">
    <location>
        <begin position="240"/>
        <end position="292"/>
    </location>
</feature>
<keyword evidence="1" id="KW-0479">Metal-binding</keyword>
<dbReference type="Gene3D" id="3.30.160.60">
    <property type="entry name" value="Classic Zinc Finger"/>
    <property type="match status" value="1"/>
</dbReference>
<dbReference type="PROSITE" id="PS00518">
    <property type="entry name" value="ZF_RING_1"/>
    <property type="match status" value="1"/>
</dbReference>
<dbReference type="GO" id="GO:0008270">
    <property type="term" value="F:zinc ion binding"/>
    <property type="evidence" value="ECO:0007669"/>
    <property type="project" value="UniProtKB-KW"/>
</dbReference>
<feature type="domain" description="B box-type" evidence="7">
    <location>
        <begin position="105"/>
        <end position="147"/>
    </location>
</feature>
<feature type="domain" description="B box-type" evidence="7">
    <location>
        <begin position="161"/>
        <end position="195"/>
    </location>
</feature>